<keyword evidence="2" id="KW-1185">Reference proteome</keyword>
<dbReference type="Proteomes" id="UP000276133">
    <property type="component" value="Unassembled WGS sequence"/>
</dbReference>
<dbReference type="EMBL" id="REGN01006535">
    <property type="protein sequence ID" value="RNA09141.1"/>
    <property type="molecule type" value="Genomic_DNA"/>
</dbReference>
<proteinExistence type="predicted"/>
<evidence type="ECO:0000313" key="1">
    <source>
        <dbReference type="EMBL" id="RNA09141.1"/>
    </source>
</evidence>
<reference evidence="1 2" key="1">
    <citation type="journal article" date="2018" name="Sci. Rep.">
        <title>Genomic signatures of local adaptation to the degree of environmental predictability in rotifers.</title>
        <authorList>
            <person name="Franch-Gras L."/>
            <person name="Hahn C."/>
            <person name="Garcia-Roger E.M."/>
            <person name="Carmona M.J."/>
            <person name="Serra M."/>
            <person name="Gomez A."/>
        </authorList>
    </citation>
    <scope>NUCLEOTIDE SEQUENCE [LARGE SCALE GENOMIC DNA]</scope>
    <source>
        <strain evidence="1">HYR1</strain>
    </source>
</reference>
<accession>A0A3M7QDQ0</accession>
<organism evidence="1 2">
    <name type="scientific">Brachionus plicatilis</name>
    <name type="common">Marine rotifer</name>
    <name type="synonym">Brachionus muelleri</name>
    <dbReference type="NCBI Taxonomy" id="10195"/>
    <lineage>
        <taxon>Eukaryota</taxon>
        <taxon>Metazoa</taxon>
        <taxon>Spiralia</taxon>
        <taxon>Gnathifera</taxon>
        <taxon>Rotifera</taxon>
        <taxon>Eurotatoria</taxon>
        <taxon>Monogononta</taxon>
        <taxon>Pseudotrocha</taxon>
        <taxon>Ploima</taxon>
        <taxon>Brachionidae</taxon>
        <taxon>Brachionus</taxon>
    </lineage>
</organism>
<sequence length="180" mass="21326">MKGQLYKTYIRPILLYGIEAFHLNQGDINGLKRFEGNTIDIKDDIVSEIYKITNILDFNPGTNTAEACAMKKYMIKNEIRCEREDEQVGVLKKIFDSKDHLFFTILRIFNDMSLYSSKNRLDNWQLEVHDKFKIDIKIKQIMFNKIKNTILFESKTENFNLKFTIDHELQFAEITIIEEI</sequence>
<dbReference type="OrthoDB" id="424543at2759"/>
<protein>
    <submittedName>
        <fullName evidence="1">Uncharacterized protein</fullName>
    </submittedName>
</protein>
<evidence type="ECO:0000313" key="2">
    <source>
        <dbReference type="Proteomes" id="UP000276133"/>
    </source>
</evidence>
<gene>
    <name evidence="1" type="ORF">BpHYR1_028158</name>
</gene>
<comment type="caution">
    <text evidence="1">The sequence shown here is derived from an EMBL/GenBank/DDBJ whole genome shotgun (WGS) entry which is preliminary data.</text>
</comment>
<dbReference type="AlphaFoldDB" id="A0A3M7QDQ0"/>
<name>A0A3M7QDQ0_BRAPC</name>